<evidence type="ECO:0000256" key="9">
    <source>
        <dbReference type="ARBA" id="ARBA00023242"/>
    </source>
</evidence>
<dbReference type="FunFam" id="2.60.120.650:FF:000100">
    <property type="entry name" value="JuMonJi (Transcription factor) Domain protein"/>
    <property type="match status" value="1"/>
</dbReference>
<proteinExistence type="inferred from homology"/>
<dbReference type="Bgee" id="WBGene00007813">
    <property type="expression patterns" value="Expressed in embryo and 2 other cell types or tissues"/>
</dbReference>
<dbReference type="InterPro" id="IPR048562">
    <property type="entry name" value="KDM6A_B-like_C-hel"/>
</dbReference>
<dbReference type="Pfam" id="PF02373">
    <property type="entry name" value="JmjC"/>
    <property type="match status" value="1"/>
</dbReference>
<dbReference type="WormBase" id="C29F7.6a">
    <property type="protein sequence ID" value="CE51385"/>
    <property type="gene ID" value="WBGene00007813"/>
    <property type="gene designation" value="jmjd-3.3"/>
</dbReference>
<dbReference type="Reactome" id="R-CEL-2559580">
    <property type="pathway name" value="Oxidative Stress Induced Senescence"/>
</dbReference>
<evidence type="ECO:0000256" key="7">
    <source>
        <dbReference type="ARBA" id="ARBA00023002"/>
    </source>
</evidence>
<organism evidence="13 14">
    <name type="scientific">Caenorhabditis elegans</name>
    <dbReference type="NCBI Taxonomy" id="6239"/>
    <lineage>
        <taxon>Eukaryota</taxon>
        <taxon>Metazoa</taxon>
        <taxon>Ecdysozoa</taxon>
        <taxon>Nematoda</taxon>
        <taxon>Chromadorea</taxon>
        <taxon>Rhabditida</taxon>
        <taxon>Rhabditina</taxon>
        <taxon>Rhabditomorpha</taxon>
        <taxon>Rhabditoidea</taxon>
        <taxon>Rhabditidae</taxon>
        <taxon>Peloderinae</taxon>
        <taxon>Caenorhabditis</taxon>
    </lineage>
</organism>
<dbReference type="GeneID" id="181467"/>
<dbReference type="InterPro" id="IPR051630">
    <property type="entry name" value="Corepressor-Demethylase"/>
</dbReference>
<protein>
    <submittedName>
        <fullName evidence="13">JmjC domain-containing protein</fullName>
    </submittedName>
</protein>
<dbReference type="SMART" id="SM00558">
    <property type="entry name" value="JmjC"/>
    <property type="match status" value="1"/>
</dbReference>
<keyword evidence="4" id="KW-0862">Zinc</keyword>
<keyword evidence="6" id="KW-0223">Dioxygenase</keyword>
<dbReference type="Reactome" id="R-CEL-3214842">
    <property type="pathway name" value="HDMs demethylate histones"/>
</dbReference>
<dbReference type="STRING" id="6239.C29F7.6a.1"/>
<keyword evidence="8" id="KW-0408">Iron</keyword>
<dbReference type="GO" id="GO:0071558">
    <property type="term" value="F:histone H3K27me2/H3K27me3 demethylase activity"/>
    <property type="evidence" value="ECO:0000318"/>
    <property type="project" value="GO_Central"/>
</dbReference>
<dbReference type="Gene3D" id="1.20.58.1370">
    <property type="match status" value="1"/>
</dbReference>
<keyword evidence="3" id="KW-0479">Metal-binding</keyword>
<dbReference type="EMBL" id="BX284606">
    <property type="protein sequence ID" value="CZR14606.1"/>
    <property type="molecule type" value="Genomic_DNA"/>
</dbReference>
<dbReference type="CTD" id="181467"/>
<dbReference type="Gene3D" id="2.60.120.650">
    <property type="entry name" value="Cupin"/>
    <property type="match status" value="1"/>
</dbReference>
<gene>
    <name evidence="13 15" type="primary">jmjd-3.3</name>
    <name evidence="15" type="ORF">C29F7.6</name>
    <name evidence="13" type="ORF">CELE_C29F7.6</name>
</gene>
<dbReference type="SMR" id="A0A131MD13"/>
<evidence type="ECO:0000256" key="11">
    <source>
        <dbReference type="SAM" id="MobiDB-lite"/>
    </source>
</evidence>
<evidence type="ECO:0000256" key="6">
    <source>
        <dbReference type="ARBA" id="ARBA00022964"/>
    </source>
</evidence>
<name>A0A131MD13_CAEEL</name>
<dbReference type="PROSITE" id="PS51184">
    <property type="entry name" value="JMJC"/>
    <property type="match status" value="1"/>
</dbReference>
<dbReference type="SUPFAM" id="SSF51197">
    <property type="entry name" value="Clavaminate synthase-like"/>
    <property type="match status" value="1"/>
</dbReference>
<dbReference type="ExpressionAtlas" id="A0A131MD13">
    <property type="expression patterns" value="baseline and differential"/>
</dbReference>
<comment type="subcellular location">
    <subcellularLocation>
        <location evidence="2">Nucleus</location>
    </subcellularLocation>
</comment>
<dbReference type="KEGG" id="cel:CELE_C29F7.6"/>
<keyword evidence="5" id="KW-0156">Chromatin regulator</keyword>
<evidence type="ECO:0000313" key="14">
    <source>
        <dbReference type="Proteomes" id="UP000001940"/>
    </source>
</evidence>
<dbReference type="PANTHER" id="PTHR14017">
    <property type="entry name" value="LYSINE-SPECIFIC DEMETHYLASE"/>
    <property type="match status" value="1"/>
</dbReference>
<dbReference type="Pfam" id="PF21322">
    <property type="entry name" value="KDM6_C-hel"/>
    <property type="match status" value="1"/>
</dbReference>
<dbReference type="PANTHER" id="PTHR14017:SF14">
    <property type="entry name" value="JMJC DOMAIN-CONTAINING PROTEIN"/>
    <property type="match status" value="1"/>
</dbReference>
<dbReference type="Proteomes" id="UP000001940">
    <property type="component" value="Chromosome X"/>
</dbReference>
<feature type="domain" description="JmjC" evidence="12">
    <location>
        <begin position="461"/>
        <end position="622"/>
    </location>
</feature>
<sequence>MDPAEFSTESKESSVKEKHIIVETVKNTEDSEQEEKLIAKIENEIVIEKGKTLTLPDSPSRKRKAPNDESSTFKIPKTEDPANNVEVDMKLASSESPNSNFYVAQCMAHNIHLLPENTNKETKLKILEFIKSEDEVDCSMNLVPLSSNRPDYMLTSGVRQILKNLVSAVENSKSKNTRGRKSKIQSNLTPINEKSECKIIKRKNEKTPLLLLTVPMFLDPLTTSGTEIVKKASEWLTTGRNNVYNDKKFAFQKNTKSAVRSNFFQKKGFEPLAKQKPKQSAQRAQVEVFQVEPGFDLTNLETLVTSSPICIIRGLGQAVYMDFSLFDLQNVAGLDGEQVIDVRRQRSQHSTKNIKLAHTSKGSLEAAERKWNDEERIVEKRTLAEYAVNYDMMEKIGWKCVEHAAYKNNFENQAGFVQEAVDAYMKYQLPLSPTAVNGELYDRTYPLTSFATNVDLKEEQKFQPLIQELDKLPNFLKTKGGLNEYIKESIGGVNEVQMYFKQPGSRTTCHIENQAIGSLNLNLGPGKCIWYAVASEHSAKFEQLLMKKNLWPYDSVLWPNEEELLNWGIPVMKFIQETDDTVYVGTGTYHWVQSIGFTGNVSWNIAESTFDQFAMAALVHDHNTEQSYDSVLPIIPMAWEMAKKRAFLGTEMYPLIKSILARSLAKSTFELDKAKSAGAKISNIEDASVELSHVERCQGKKCKRDVLFNTVVIKQNSRNKTEKLCVDCCHNMKGSTVIMRHTINELVTIYNEY</sequence>
<evidence type="ECO:0000256" key="2">
    <source>
        <dbReference type="ARBA" id="ARBA00004123"/>
    </source>
</evidence>
<evidence type="ECO:0000256" key="4">
    <source>
        <dbReference type="ARBA" id="ARBA00022833"/>
    </source>
</evidence>
<keyword evidence="14" id="KW-1185">Reference proteome</keyword>
<accession>A0A131MD13</accession>
<evidence type="ECO:0000313" key="13">
    <source>
        <dbReference type="EMBL" id="CZR14606.1"/>
    </source>
</evidence>
<evidence type="ECO:0000256" key="1">
    <source>
        <dbReference type="ARBA" id="ARBA00001954"/>
    </source>
</evidence>
<dbReference type="PaxDb" id="6239-C29F7.6"/>
<evidence type="ECO:0000313" key="15">
    <source>
        <dbReference type="WormBase" id="C29F7.6a"/>
    </source>
</evidence>
<dbReference type="InterPro" id="IPR003347">
    <property type="entry name" value="JmjC_dom"/>
</dbReference>
<dbReference type="FunCoup" id="A0A131MD13">
    <property type="interactions" value="2"/>
</dbReference>
<dbReference type="GO" id="GO:0000978">
    <property type="term" value="F:RNA polymerase II cis-regulatory region sequence-specific DNA binding"/>
    <property type="evidence" value="ECO:0000318"/>
    <property type="project" value="GO_Central"/>
</dbReference>
<dbReference type="OrthoDB" id="418911at2759"/>
<comment type="similarity">
    <text evidence="10">Belongs to the UTX family.</text>
</comment>
<dbReference type="eggNOG" id="KOG1246">
    <property type="taxonomic scope" value="Eukaryota"/>
</dbReference>
<dbReference type="InterPro" id="IPR046941">
    <property type="entry name" value="KDM6_GATAL_sf"/>
</dbReference>
<dbReference type="GO" id="GO:0010468">
    <property type="term" value="P:regulation of gene expression"/>
    <property type="evidence" value="ECO:0000318"/>
    <property type="project" value="GO_Central"/>
</dbReference>
<comment type="cofactor">
    <cofactor evidence="1">
        <name>Fe(2+)</name>
        <dbReference type="ChEBI" id="CHEBI:29033"/>
    </cofactor>
</comment>
<dbReference type="GO" id="GO:0046872">
    <property type="term" value="F:metal ion binding"/>
    <property type="evidence" value="ECO:0007669"/>
    <property type="project" value="UniProtKB-KW"/>
</dbReference>
<dbReference type="GO" id="GO:0044666">
    <property type="term" value="C:MLL3/4 complex"/>
    <property type="evidence" value="ECO:0000318"/>
    <property type="project" value="GO_Central"/>
</dbReference>
<keyword evidence="7" id="KW-0560">Oxidoreductase</keyword>
<dbReference type="GO" id="GO:0031490">
    <property type="term" value="F:chromatin DNA binding"/>
    <property type="evidence" value="ECO:0000318"/>
    <property type="project" value="GO_Central"/>
</dbReference>
<dbReference type="AlphaFoldDB" id="A0A131MD13"/>
<evidence type="ECO:0000256" key="8">
    <source>
        <dbReference type="ARBA" id="ARBA00023004"/>
    </source>
</evidence>
<feature type="region of interest" description="Disordered" evidence="11">
    <location>
        <begin position="49"/>
        <end position="79"/>
    </location>
</feature>
<reference evidence="13 14" key="1">
    <citation type="journal article" date="1998" name="Science">
        <title>Genome sequence of the nematode C. elegans: a platform for investigating biology.</title>
        <authorList>
            <consortium name="The C. elegans sequencing consortium"/>
            <person name="Sulson J.E."/>
            <person name="Waterston R."/>
        </authorList>
    </citation>
    <scope>NUCLEOTIDE SEQUENCE [LARGE SCALE GENOMIC DNA]</scope>
    <source>
        <strain evidence="13 14">Bristol N2</strain>
    </source>
</reference>
<dbReference type="RefSeq" id="NP_001309680.1">
    <property type="nucleotide sequence ID" value="NM_001322643.5"/>
</dbReference>
<evidence type="ECO:0000259" key="12">
    <source>
        <dbReference type="PROSITE" id="PS51184"/>
    </source>
</evidence>
<dbReference type="AGR" id="WB:WBGene00007813"/>
<dbReference type="Gene3D" id="2.10.110.20">
    <property type="match status" value="1"/>
</dbReference>
<keyword evidence="9" id="KW-0539">Nucleus</keyword>
<evidence type="ECO:0000256" key="5">
    <source>
        <dbReference type="ARBA" id="ARBA00022853"/>
    </source>
</evidence>
<evidence type="ECO:0000256" key="10">
    <source>
        <dbReference type="ARBA" id="ARBA00034483"/>
    </source>
</evidence>
<dbReference type="InParanoid" id="A0A131MD13"/>
<evidence type="ECO:0000256" key="3">
    <source>
        <dbReference type="ARBA" id="ARBA00022723"/>
    </source>
</evidence>